<dbReference type="PANTHER" id="PTHR33564:SF15">
    <property type="entry name" value="PROTEIN, PUTATIVE-RELATED"/>
    <property type="match status" value="1"/>
</dbReference>
<keyword evidence="3" id="KW-1185">Reference proteome</keyword>
<keyword evidence="1" id="KW-0812">Transmembrane</keyword>
<accession>A0AAV8SV71</accession>
<dbReference type="Proteomes" id="UP001159364">
    <property type="component" value="Linkage Group LG09"/>
</dbReference>
<comment type="caution">
    <text evidence="2">The sequence shown here is derived from an EMBL/GenBank/DDBJ whole genome shotgun (WGS) entry which is preliminary data.</text>
</comment>
<dbReference type="PANTHER" id="PTHR33564">
    <property type="entry name" value="TRANSMEMBRANE PROTEIN"/>
    <property type="match status" value="1"/>
</dbReference>
<evidence type="ECO:0000313" key="2">
    <source>
        <dbReference type="EMBL" id="KAJ8756190.1"/>
    </source>
</evidence>
<protein>
    <submittedName>
        <fullName evidence="2">Uncharacterized protein</fullName>
    </submittedName>
</protein>
<evidence type="ECO:0000256" key="1">
    <source>
        <dbReference type="SAM" id="Phobius"/>
    </source>
</evidence>
<sequence length="137" mass="15495">MASILSSQGLVFATAMVVSSTALYLAFSKQKSLTHLSKNDDSESSANNLRSCLCTEGKKKKKKKRVRFADNVKDTKGNGKEYRKKMEKYLIVGKEKENPIPGFERTCRDQIKKLPGNRIALYSGILRDRVHKMECSF</sequence>
<keyword evidence="1" id="KW-1133">Transmembrane helix</keyword>
<feature type="transmembrane region" description="Helical" evidence="1">
    <location>
        <begin position="6"/>
        <end position="27"/>
    </location>
</feature>
<dbReference type="AlphaFoldDB" id="A0AAV8SV71"/>
<keyword evidence="1" id="KW-0472">Membrane</keyword>
<dbReference type="EMBL" id="JAIWQS010000009">
    <property type="protein sequence ID" value="KAJ8756190.1"/>
    <property type="molecule type" value="Genomic_DNA"/>
</dbReference>
<reference evidence="2 3" key="1">
    <citation type="submission" date="2021-09" db="EMBL/GenBank/DDBJ databases">
        <title>Genomic insights and catalytic innovation underlie evolution of tropane alkaloids biosynthesis.</title>
        <authorList>
            <person name="Wang Y.-J."/>
            <person name="Tian T."/>
            <person name="Huang J.-P."/>
            <person name="Huang S.-X."/>
        </authorList>
    </citation>
    <scope>NUCLEOTIDE SEQUENCE [LARGE SCALE GENOMIC DNA]</scope>
    <source>
        <strain evidence="2">KIB-2018</strain>
        <tissue evidence="2">Leaf</tissue>
    </source>
</reference>
<proteinExistence type="predicted"/>
<name>A0AAV8SV71_9ROSI</name>
<organism evidence="2 3">
    <name type="scientific">Erythroxylum novogranatense</name>
    <dbReference type="NCBI Taxonomy" id="1862640"/>
    <lineage>
        <taxon>Eukaryota</taxon>
        <taxon>Viridiplantae</taxon>
        <taxon>Streptophyta</taxon>
        <taxon>Embryophyta</taxon>
        <taxon>Tracheophyta</taxon>
        <taxon>Spermatophyta</taxon>
        <taxon>Magnoliopsida</taxon>
        <taxon>eudicotyledons</taxon>
        <taxon>Gunneridae</taxon>
        <taxon>Pentapetalae</taxon>
        <taxon>rosids</taxon>
        <taxon>fabids</taxon>
        <taxon>Malpighiales</taxon>
        <taxon>Erythroxylaceae</taxon>
        <taxon>Erythroxylum</taxon>
    </lineage>
</organism>
<gene>
    <name evidence="2" type="ORF">K2173_024737</name>
</gene>
<evidence type="ECO:0000313" key="3">
    <source>
        <dbReference type="Proteomes" id="UP001159364"/>
    </source>
</evidence>